<sequence>MGKIKRRMQKPTVKKHGSEYLKMAFGDEYYFNEKKVNFTYAWKHPILTCFMGIKYIFPNFYMMTTHSYMKAYGWGLYTWVLYLQIVLLFNCSTIIGFFIHRKFPFEATSDGLAFLFAGPFLIMFTIFSACRLVIFILEVIRLFKEDSKLLYGLSAIMFYGVILMLAAGMVLGEK</sequence>
<keyword evidence="1" id="KW-0472">Membrane</keyword>
<accession>A0A3R9E9D8</accession>
<dbReference type="Proteomes" id="UP000279911">
    <property type="component" value="Unassembled WGS sequence"/>
</dbReference>
<keyword evidence="1" id="KW-1133">Transmembrane helix</keyword>
<feature type="transmembrane region" description="Helical" evidence="1">
    <location>
        <begin position="111"/>
        <end position="137"/>
    </location>
</feature>
<gene>
    <name evidence="2" type="ORF">EJA10_13590</name>
</gene>
<evidence type="ECO:0000313" key="2">
    <source>
        <dbReference type="EMBL" id="RSD26876.1"/>
    </source>
</evidence>
<evidence type="ECO:0000313" key="3">
    <source>
        <dbReference type="Proteomes" id="UP000279911"/>
    </source>
</evidence>
<dbReference type="RefSeq" id="WP_125480535.1">
    <property type="nucleotide sequence ID" value="NZ_RSFW01000014.1"/>
</dbReference>
<name>A0A3R9E9D8_9BACI</name>
<feature type="transmembrane region" description="Helical" evidence="1">
    <location>
        <begin position="40"/>
        <end position="57"/>
    </location>
</feature>
<evidence type="ECO:0000256" key="1">
    <source>
        <dbReference type="SAM" id="Phobius"/>
    </source>
</evidence>
<protein>
    <submittedName>
        <fullName evidence="2">Uncharacterized protein</fullName>
    </submittedName>
</protein>
<comment type="caution">
    <text evidence="2">The sequence shown here is derived from an EMBL/GenBank/DDBJ whole genome shotgun (WGS) entry which is preliminary data.</text>
</comment>
<reference evidence="3" key="1">
    <citation type="submission" date="2018-12" db="EMBL/GenBank/DDBJ databases">
        <title>Bacillus chawlae sp. nov., Bacillus glennii sp. nov., and Bacillus saganii sp. nov. Isolated from the Vehicle Assembly Building at Kennedy Space Center where the Viking Spacecraft were Assembled.</title>
        <authorList>
            <person name="Seuylemezian A."/>
            <person name="Vaishampayan P."/>
        </authorList>
    </citation>
    <scope>NUCLEOTIDE SEQUENCE [LARGE SCALE GENOMIC DNA]</scope>
    <source>
        <strain evidence="3">DSM 13966</strain>
    </source>
</reference>
<feature type="transmembrane region" description="Helical" evidence="1">
    <location>
        <begin position="77"/>
        <end position="99"/>
    </location>
</feature>
<dbReference type="EMBL" id="RSFW01000014">
    <property type="protein sequence ID" value="RSD26876.1"/>
    <property type="molecule type" value="Genomic_DNA"/>
</dbReference>
<keyword evidence="1" id="KW-0812">Transmembrane</keyword>
<proteinExistence type="predicted"/>
<organism evidence="2 3">
    <name type="scientific">Mesobacillus subterraneus</name>
    <dbReference type="NCBI Taxonomy" id="285983"/>
    <lineage>
        <taxon>Bacteria</taxon>
        <taxon>Bacillati</taxon>
        <taxon>Bacillota</taxon>
        <taxon>Bacilli</taxon>
        <taxon>Bacillales</taxon>
        <taxon>Bacillaceae</taxon>
        <taxon>Mesobacillus</taxon>
    </lineage>
</organism>
<feature type="transmembrane region" description="Helical" evidence="1">
    <location>
        <begin position="149"/>
        <end position="171"/>
    </location>
</feature>
<dbReference type="AlphaFoldDB" id="A0A3R9E9D8"/>